<sequence>MKRYQAGDIVKLKSGGPEMTVQAMTSDGPRCQWFAGKKLESGIFPSASLEPASVKPQIPVRGSGGTDS</sequence>
<dbReference type="EMBL" id="JABFJV010000012">
    <property type="protein sequence ID" value="NOK32368.1"/>
    <property type="molecule type" value="Genomic_DNA"/>
</dbReference>
<name>A0A7Y4KEH9_9BACT</name>
<proteinExistence type="predicted"/>
<keyword evidence="2" id="KW-1185">Reference proteome</keyword>
<dbReference type="Pfam" id="PF09926">
    <property type="entry name" value="DUF2158"/>
    <property type="match status" value="1"/>
</dbReference>
<organism evidence="1 2">
    <name type="scientific">Corallococcus exercitus</name>
    <dbReference type="NCBI Taxonomy" id="2316736"/>
    <lineage>
        <taxon>Bacteria</taxon>
        <taxon>Pseudomonadati</taxon>
        <taxon>Myxococcota</taxon>
        <taxon>Myxococcia</taxon>
        <taxon>Myxococcales</taxon>
        <taxon>Cystobacterineae</taxon>
        <taxon>Myxococcaceae</taxon>
        <taxon>Corallococcus</taxon>
    </lineage>
</organism>
<accession>A0A7Y4KEH9</accession>
<reference evidence="1 2" key="1">
    <citation type="submission" date="2020-05" db="EMBL/GenBank/DDBJ databases">
        <authorList>
            <person name="Whitworth D."/>
        </authorList>
    </citation>
    <scope>NUCLEOTIDE SEQUENCE [LARGE SCALE GENOMIC DNA]</scope>
    <source>
        <strain evidence="1 2">AB043B</strain>
    </source>
</reference>
<gene>
    <name evidence="1" type="ORF">HMI49_04025</name>
</gene>
<protein>
    <submittedName>
        <fullName evidence="1">DUF2158 domain-containing protein</fullName>
    </submittedName>
</protein>
<comment type="caution">
    <text evidence="1">The sequence shown here is derived from an EMBL/GenBank/DDBJ whole genome shotgun (WGS) entry which is preliminary data.</text>
</comment>
<dbReference type="InterPro" id="IPR019226">
    <property type="entry name" value="DUF2158"/>
</dbReference>
<evidence type="ECO:0000313" key="2">
    <source>
        <dbReference type="Proteomes" id="UP000563426"/>
    </source>
</evidence>
<dbReference type="Proteomes" id="UP000563426">
    <property type="component" value="Unassembled WGS sequence"/>
</dbReference>
<dbReference type="AlphaFoldDB" id="A0A7Y4KEH9"/>
<evidence type="ECO:0000313" key="1">
    <source>
        <dbReference type="EMBL" id="NOK32368.1"/>
    </source>
</evidence>